<gene>
    <name evidence="1" type="ORF">O3I_038155</name>
</gene>
<protein>
    <recommendedName>
        <fullName evidence="3">AbiEi antitoxin C-terminal domain-containing protein</fullName>
    </recommendedName>
</protein>
<sequence length="315" mass="34325">MDAPQLISRQQALAAGISDSELRRRCLDGSWWRVRAGRYVNAPEPGLTPAGRHLVLALATCEAMPEDAVASHCSAVVLHGVPCWSIPLDRVHLTRNRINGGRVTNQLVVHSAQLTPDEITIVNGLQVTTAPRTVVDIARSASFEQAVVIGDNALHQGLTTADELQECLSRARHRRGARRAAHTIDFLDGRSGSIGESRSRVAFREGGLPAPELQARVFTDDDVCVGRVGFLFPELGVIGEFGGKMPCQSALRTPGQGVIAEKNRADRLRALGWMVVRWTWQDLTDPAHLARRIRAAGRAAAYGRRAGHWTPTPRT</sequence>
<dbReference type="KEGG" id="nbr:O3I_038155"/>
<reference evidence="1 2" key="1">
    <citation type="journal article" date="2012" name="J. Bacteriol.">
        <title>Complete genome sequence of Nocardia brasiliensis HUJEG-1.</title>
        <authorList>
            <person name="Vera-Cabrera L."/>
            <person name="Ortiz-Lopez R."/>
            <person name="Elizondo-Gonzalez R."/>
            <person name="Perez-Maya A.A."/>
            <person name="Ocampo-Candiani J."/>
        </authorList>
    </citation>
    <scope>NUCLEOTIDE SEQUENCE [LARGE SCALE GENOMIC DNA]</scope>
    <source>
        <strain evidence="2">ATCC 700358</strain>
    </source>
</reference>
<keyword evidence="2" id="KW-1185">Reference proteome</keyword>
<accession>K0F032</accession>
<dbReference type="HOGENOM" id="CLU_052626_4_1_11"/>
<organism evidence="1 2">
    <name type="scientific">Nocardia brasiliensis (strain ATCC 700358 / HUJEG-1)</name>
    <dbReference type="NCBI Taxonomy" id="1133849"/>
    <lineage>
        <taxon>Bacteria</taxon>
        <taxon>Bacillati</taxon>
        <taxon>Actinomycetota</taxon>
        <taxon>Actinomycetes</taxon>
        <taxon>Mycobacteriales</taxon>
        <taxon>Nocardiaceae</taxon>
        <taxon>Nocardia</taxon>
    </lineage>
</organism>
<evidence type="ECO:0008006" key="3">
    <source>
        <dbReference type="Google" id="ProtNLM"/>
    </source>
</evidence>
<dbReference type="eggNOG" id="COG5340">
    <property type="taxonomic scope" value="Bacteria"/>
</dbReference>
<dbReference type="Proteomes" id="UP000006304">
    <property type="component" value="Chromosome"/>
</dbReference>
<dbReference type="STRING" id="1133849.O3I_038155"/>
<evidence type="ECO:0000313" key="2">
    <source>
        <dbReference type="Proteomes" id="UP000006304"/>
    </source>
</evidence>
<evidence type="ECO:0000313" key="1">
    <source>
        <dbReference type="EMBL" id="AFU05578.1"/>
    </source>
</evidence>
<name>K0F032_NOCB7</name>
<dbReference type="AlphaFoldDB" id="K0F032"/>
<dbReference type="EMBL" id="CP003876">
    <property type="protein sequence ID" value="AFU05578.1"/>
    <property type="molecule type" value="Genomic_DNA"/>
</dbReference>
<proteinExistence type="predicted"/>
<dbReference type="RefSeq" id="WP_014988427.1">
    <property type="nucleotide sequence ID" value="NC_018681.1"/>
</dbReference>